<proteinExistence type="predicted"/>
<dbReference type="AlphaFoldDB" id="A0A0L0NUQ7"/>
<evidence type="ECO:0000313" key="2">
    <source>
        <dbReference type="Proteomes" id="UP000037122"/>
    </source>
</evidence>
<dbReference type="EMBL" id="LGST01000041">
    <property type="protein sequence ID" value="KND97763.1"/>
    <property type="molecule type" value="Genomic_DNA"/>
</dbReference>
<sequence length="56" mass="6248">MGKDSKKALQVWELASGASIALYKPSGWSPYADTITQRRQVKKKRARQLQGLAGSW</sequence>
<protein>
    <submittedName>
        <fullName evidence="1">Uncharacterized protein</fullName>
    </submittedName>
</protein>
<evidence type="ECO:0000313" key="1">
    <source>
        <dbReference type="EMBL" id="KND97763.1"/>
    </source>
</evidence>
<accession>A0A0L0NUQ7</accession>
<organism evidence="1 2">
    <name type="scientific">Candidozyma auris</name>
    <name type="common">Yeast</name>
    <name type="synonym">Candida auris</name>
    <dbReference type="NCBI Taxonomy" id="498019"/>
    <lineage>
        <taxon>Eukaryota</taxon>
        <taxon>Fungi</taxon>
        <taxon>Dikarya</taxon>
        <taxon>Ascomycota</taxon>
        <taxon>Saccharomycotina</taxon>
        <taxon>Pichiomycetes</taxon>
        <taxon>Metschnikowiaceae</taxon>
        <taxon>Candidozyma</taxon>
    </lineage>
</organism>
<dbReference type="Proteomes" id="UP000037122">
    <property type="component" value="Unassembled WGS sequence"/>
</dbReference>
<comment type="caution">
    <text evidence="1">The sequence shown here is derived from an EMBL/GenBank/DDBJ whole genome shotgun (WGS) entry which is preliminary data.</text>
</comment>
<reference evidence="2" key="1">
    <citation type="journal article" date="2015" name="BMC Genomics">
        <title>Draft genome of a commonly misdiagnosed multidrug resistant pathogen Candida auris.</title>
        <authorList>
            <person name="Chatterjee S."/>
            <person name="Alampalli S.V."/>
            <person name="Nageshan R.K."/>
            <person name="Chettiar S.T."/>
            <person name="Joshi S."/>
            <person name="Tatu U.S."/>
        </authorList>
    </citation>
    <scope>NUCLEOTIDE SEQUENCE [LARGE SCALE GENOMIC DNA]</scope>
    <source>
        <strain evidence="2">6684</strain>
    </source>
</reference>
<gene>
    <name evidence="1" type="ORF">QG37_06173</name>
</gene>
<name>A0A0L0NUQ7_CANAR</name>